<evidence type="ECO:0000259" key="4">
    <source>
        <dbReference type="Pfam" id="PF13649"/>
    </source>
</evidence>
<dbReference type="GO" id="GO:0051289">
    <property type="term" value="P:protein homotetramerization"/>
    <property type="evidence" value="ECO:0007669"/>
    <property type="project" value="TreeGrafter"/>
</dbReference>
<dbReference type="GO" id="GO:0042802">
    <property type="term" value="F:identical protein binding"/>
    <property type="evidence" value="ECO:0007669"/>
    <property type="project" value="TreeGrafter"/>
</dbReference>
<protein>
    <submittedName>
        <fullName evidence="5">Methyltransferase type 11</fullName>
    </submittedName>
</protein>
<dbReference type="GO" id="GO:0046498">
    <property type="term" value="P:S-adenosylhomocysteine metabolic process"/>
    <property type="evidence" value="ECO:0007669"/>
    <property type="project" value="TreeGrafter"/>
</dbReference>
<dbReference type="InterPro" id="IPR029063">
    <property type="entry name" value="SAM-dependent_MTases_sf"/>
</dbReference>
<evidence type="ECO:0000256" key="3">
    <source>
        <dbReference type="ARBA" id="ARBA00022691"/>
    </source>
</evidence>
<dbReference type="PANTHER" id="PTHR16458:SF2">
    <property type="entry name" value="GLYCINE N-METHYLTRANSFERASE"/>
    <property type="match status" value="1"/>
</dbReference>
<dbReference type="GO" id="GO:0017174">
    <property type="term" value="F:glycine N-methyltransferase activity"/>
    <property type="evidence" value="ECO:0007669"/>
    <property type="project" value="InterPro"/>
</dbReference>
<keyword evidence="3" id="KW-0949">S-adenosyl-L-methionine</keyword>
<keyword evidence="2 5" id="KW-0808">Transferase</keyword>
<dbReference type="GO" id="GO:0032259">
    <property type="term" value="P:methylation"/>
    <property type="evidence" value="ECO:0007669"/>
    <property type="project" value="UniProtKB-KW"/>
</dbReference>
<dbReference type="Gene3D" id="3.40.50.150">
    <property type="entry name" value="Vaccinia Virus protein VP39"/>
    <property type="match status" value="1"/>
</dbReference>
<evidence type="ECO:0000313" key="6">
    <source>
        <dbReference type="Proteomes" id="UP000189464"/>
    </source>
</evidence>
<dbReference type="GO" id="GO:0046500">
    <property type="term" value="P:S-adenosylmethionine metabolic process"/>
    <property type="evidence" value="ECO:0007669"/>
    <property type="project" value="TreeGrafter"/>
</dbReference>
<dbReference type="GO" id="GO:0006730">
    <property type="term" value="P:one-carbon metabolic process"/>
    <property type="evidence" value="ECO:0007669"/>
    <property type="project" value="TreeGrafter"/>
</dbReference>
<dbReference type="KEGG" id="dfg:B0537_03950"/>
<dbReference type="Pfam" id="PF13649">
    <property type="entry name" value="Methyltransf_25"/>
    <property type="match status" value="1"/>
</dbReference>
<dbReference type="Gene3D" id="2.20.25.110">
    <property type="entry name" value="S-adenosyl-L-methionine-dependent methyltransferases"/>
    <property type="match status" value="1"/>
</dbReference>
<dbReference type="GO" id="GO:0005829">
    <property type="term" value="C:cytosol"/>
    <property type="evidence" value="ECO:0007669"/>
    <property type="project" value="TreeGrafter"/>
</dbReference>
<evidence type="ECO:0000256" key="1">
    <source>
        <dbReference type="ARBA" id="ARBA00022603"/>
    </source>
</evidence>
<dbReference type="InterPro" id="IPR041698">
    <property type="entry name" value="Methyltransf_25"/>
</dbReference>
<dbReference type="STRING" id="1833852.B0537_03950"/>
<dbReference type="CDD" id="cd02440">
    <property type="entry name" value="AdoMet_MTases"/>
    <property type="match status" value="1"/>
</dbReference>
<name>A0A1S6IU69_9FIRM</name>
<dbReference type="GO" id="GO:1904047">
    <property type="term" value="F:S-adenosyl-L-methionine binding"/>
    <property type="evidence" value="ECO:0007669"/>
    <property type="project" value="TreeGrafter"/>
</dbReference>
<dbReference type="EMBL" id="CP019698">
    <property type="protein sequence ID" value="AQS58317.1"/>
    <property type="molecule type" value="Genomic_DNA"/>
</dbReference>
<proteinExistence type="predicted"/>
<dbReference type="SUPFAM" id="SSF53335">
    <property type="entry name" value="S-adenosyl-L-methionine-dependent methyltransferases"/>
    <property type="match status" value="1"/>
</dbReference>
<reference evidence="5 6" key="1">
    <citation type="journal article" date="2016" name="Int. J. Syst. Evol. Microbiol.">
        <title>Desulfotomaculum ferrireducens sp. nov., a moderately thermophilic sulfate-reducing and dissimilatory Fe(III)-reducing bacterium isolated from compost.</title>
        <authorList>
            <person name="Yang G."/>
            <person name="Guo J."/>
            <person name="Zhuang L."/>
            <person name="Yuan Y."/>
            <person name="Zhou S."/>
        </authorList>
    </citation>
    <scope>NUCLEOTIDE SEQUENCE [LARGE SCALE GENOMIC DNA]</scope>
    <source>
        <strain evidence="5 6">GSS09</strain>
    </source>
</reference>
<organism evidence="5 6">
    <name type="scientific">Desulforamulus ferrireducens</name>
    <dbReference type="NCBI Taxonomy" id="1833852"/>
    <lineage>
        <taxon>Bacteria</taxon>
        <taxon>Bacillati</taxon>
        <taxon>Bacillota</taxon>
        <taxon>Clostridia</taxon>
        <taxon>Eubacteriales</taxon>
        <taxon>Peptococcaceae</taxon>
        <taxon>Desulforamulus</taxon>
    </lineage>
</organism>
<dbReference type="AlphaFoldDB" id="A0A1S6IU69"/>
<keyword evidence="1 5" id="KW-0489">Methyltransferase</keyword>
<accession>A0A1S6IU69</accession>
<gene>
    <name evidence="5" type="ORF">B0537_03950</name>
</gene>
<dbReference type="Proteomes" id="UP000189464">
    <property type="component" value="Chromosome"/>
</dbReference>
<dbReference type="PANTHER" id="PTHR16458">
    <property type="entry name" value="GLYCINE N-METHYLTRANSFERASE"/>
    <property type="match status" value="1"/>
</dbReference>
<sequence>MYKELSQYYDDIFPTGNAQLNFFRQLFTDNGVSRVLDVACGSGNYALEFARWGLNVVGIDYEQEMIKLAREKARKEGLAVDFHTGDMRKLDSLEGKFDAVVCIGNSLVHLLNDKDLLLALNQMKERLYYGGLLLIQTINYDRILKGNITQLPDIVNHQAGLVFTRHYEFRADGLINFITSLVKNGPNGSQECLGSGQVPLRPLTRKQLEESLVQANFQEIEVYGGFDRRPHSWDSQATVIKASRRRSCILSK</sequence>
<dbReference type="InterPro" id="IPR014369">
    <property type="entry name" value="Gly/Sar_N_MeTrfase"/>
</dbReference>
<keyword evidence="6" id="KW-1185">Reference proteome</keyword>
<dbReference type="RefSeq" id="WP_077713280.1">
    <property type="nucleotide sequence ID" value="NZ_CP019698.1"/>
</dbReference>
<evidence type="ECO:0000256" key="2">
    <source>
        <dbReference type="ARBA" id="ARBA00022679"/>
    </source>
</evidence>
<dbReference type="GO" id="GO:0016594">
    <property type="term" value="F:glycine binding"/>
    <property type="evidence" value="ECO:0007669"/>
    <property type="project" value="TreeGrafter"/>
</dbReference>
<dbReference type="OrthoDB" id="9811589at2"/>
<dbReference type="GO" id="GO:0006111">
    <property type="term" value="P:regulation of gluconeogenesis"/>
    <property type="evidence" value="ECO:0007669"/>
    <property type="project" value="TreeGrafter"/>
</dbReference>
<dbReference type="GO" id="GO:1901052">
    <property type="term" value="P:sarcosine metabolic process"/>
    <property type="evidence" value="ECO:0007669"/>
    <property type="project" value="TreeGrafter"/>
</dbReference>
<evidence type="ECO:0000313" key="5">
    <source>
        <dbReference type="EMBL" id="AQS58317.1"/>
    </source>
</evidence>
<feature type="domain" description="Methyltransferase" evidence="4">
    <location>
        <begin position="35"/>
        <end position="131"/>
    </location>
</feature>